<evidence type="ECO:0000313" key="1">
    <source>
        <dbReference type="EMBL" id="CAG8837358.1"/>
    </source>
</evidence>
<comment type="caution">
    <text evidence="1">The sequence shown here is derived from an EMBL/GenBank/DDBJ whole genome shotgun (WGS) entry which is preliminary data.</text>
</comment>
<proteinExistence type="predicted"/>
<name>A0ACA9SEZ5_9GLOM</name>
<evidence type="ECO:0000313" key="2">
    <source>
        <dbReference type="Proteomes" id="UP000789920"/>
    </source>
</evidence>
<feature type="non-terminal residue" evidence="1">
    <location>
        <position position="137"/>
    </location>
</feature>
<organism evidence="1 2">
    <name type="scientific">Racocetra persica</name>
    <dbReference type="NCBI Taxonomy" id="160502"/>
    <lineage>
        <taxon>Eukaryota</taxon>
        <taxon>Fungi</taxon>
        <taxon>Fungi incertae sedis</taxon>
        <taxon>Mucoromycota</taxon>
        <taxon>Glomeromycotina</taxon>
        <taxon>Glomeromycetes</taxon>
        <taxon>Diversisporales</taxon>
        <taxon>Gigasporaceae</taxon>
        <taxon>Racocetra</taxon>
    </lineage>
</organism>
<keyword evidence="2" id="KW-1185">Reference proteome</keyword>
<accession>A0ACA9SEZ5</accession>
<sequence>CAKDPNWYVQPLIDLETNRLQDIILNDNTTSTNTYNLPLSIFAIAILPEETSESYRWVLQQTIEATGVQPGAFIIDADPGLESVVPEIYLNTYLLHCVWHIERNLERQLLNHLVIVMVIFSKHFAVPKMFCAKKHLE</sequence>
<protein>
    <submittedName>
        <fullName evidence="1">26905_t:CDS:1</fullName>
    </submittedName>
</protein>
<feature type="non-terminal residue" evidence="1">
    <location>
        <position position="1"/>
    </location>
</feature>
<gene>
    <name evidence="1" type="ORF">RPERSI_LOCUS30274</name>
</gene>
<dbReference type="Proteomes" id="UP000789920">
    <property type="component" value="Unassembled WGS sequence"/>
</dbReference>
<dbReference type="EMBL" id="CAJVQC010117406">
    <property type="protein sequence ID" value="CAG8837358.1"/>
    <property type="molecule type" value="Genomic_DNA"/>
</dbReference>
<reference evidence="1" key="1">
    <citation type="submission" date="2021-06" db="EMBL/GenBank/DDBJ databases">
        <authorList>
            <person name="Kallberg Y."/>
            <person name="Tangrot J."/>
            <person name="Rosling A."/>
        </authorList>
    </citation>
    <scope>NUCLEOTIDE SEQUENCE</scope>
    <source>
        <strain evidence="1">MA461A</strain>
    </source>
</reference>